<comment type="caution">
    <text evidence="1">The sequence shown here is derived from an EMBL/GenBank/DDBJ whole genome shotgun (WGS) entry which is preliminary data.</text>
</comment>
<dbReference type="EMBL" id="VSSQ01011737">
    <property type="protein sequence ID" value="MPM47586.1"/>
    <property type="molecule type" value="Genomic_DNA"/>
</dbReference>
<evidence type="ECO:0008006" key="2">
    <source>
        <dbReference type="Google" id="ProtNLM"/>
    </source>
</evidence>
<organism evidence="1">
    <name type="scientific">bioreactor metagenome</name>
    <dbReference type="NCBI Taxonomy" id="1076179"/>
    <lineage>
        <taxon>unclassified sequences</taxon>
        <taxon>metagenomes</taxon>
        <taxon>ecological metagenomes</taxon>
    </lineage>
</organism>
<evidence type="ECO:0000313" key="1">
    <source>
        <dbReference type="EMBL" id="MPM47586.1"/>
    </source>
</evidence>
<dbReference type="InterPro" id="IPR027981">
    <property type="entry name" value="DUF4446"/>
</dbReference>
<dbReference type="AlphaFoldDB" id="A0A645A3S3"/>
<sequence length="76" mass="8597">MQKVSIIRYKAFEDIGSDLSYSIAMLDGKNNGILITSIYGRNESTTYAKPIDNGISRYDLSEEEEKVLHQAINTEH</sequence>
<proteinExistence type="predicted"/>
<dbReference type="Pfam" id="PF14584">
    <property type="entry name" value="DUF4446"/>
    <property type="match status" value="1"/>
</dbReference>
<protein>
    <recommendedName>
        <fullName evidence="2">DUF4446 domain-containing protein</fullName>
    </recommendedName>
</protein>
<accession>A0A645A3S3</accession>
<reference evidence="1" key="1">
    <citation type="submission" date="2019-08" db="EMBL/GenBank/DDBJ databases">
        <authorList>
            <person name="Kucharzyk K."/>
            <person name="Murdoch R.W."/>
            <person name="Higgins S."/>
            <person name="Loffler F."/>
        </authorList>
    </citation>
    <scope>NUCLEOTIDE SEQUENCE</scope>
</reference>
<gene>
    <name evidence="1" type="ORF">SDC9_94297</name>
</gene>
<name>A0A645A3S3_9ZZZZ</name>